<reference evidence="3 4" key="1">
    <citation type="submission" date="2023-04" db="EMBL/GenBank/DDBJ databases">
        <title>Fusibacter bizertensis strain WBS, isolated from littoral bottom sediments of the Arctic seas - biochemical and genomic analysis.</title>
        <authorList>
            <person name="Brioukhanov A.L."/>
        </authorList>
    </citation>
    <scope>NUCLEOTIDE SEQUENCE [LARGE SCALE GENOMIC DNA]</scope>
    <source>
        <strain evidence="3 4">WBS</strain>
    </source>
</reference>
<dbReference type="Gene3D" id="3.30.9.10">
    <property type="entry name" value="D-Amino Acid Oxidase, subunit A, domain 2"/>
    <property type="match status" value="1"/>
</dbReference>
<dbReference type="Gene3D" id="1.10.10.1100">
    <property type="entry name" value="BFD-like [2Fe-2S]-binding domain"/>
    <property type="match status" value="1"/>
</dbReference>
<feature type="domain" description="BFD-like [2Fe-2S]-binding" evidence="2">
    <location>
        <begin position="517"/>
        <end position="570"/>
    </location>
</feature>
<dbReference type="InterPro" id="IPR052745">
    <property type="entry name" value="G3P_Oxidase/Oxidoreductase"/>
</dbReference>
<evidence type="ECO:0000259" key="1">
    <source>
        <dbReference type="Pfam" id="PF01266"/>
    </source>
</evidence>
<accession>A0ABT6NBK0</accession>
<dbReference type="EMBL" id="JARYZI010000003">
    <property type="protein sequence ID" value="MDH8677793.1"/>
    <property type="molecule type" value="Genomic_DNA"/>
</dbReference>
<evidence type="ECO:0000313" key="3">
    <source>
        <dbReference type="EMBL" id="MDH8677793.1"/>
    </source>
</evidence>
<protein>
    <submittedName>
        <fullName evidence="3">FAD-dependent oxidoreductase</fullName>
    </submittedName>
</protein>
<dbReference type="InterPro" id="IPR041854">
    <property type="entry name" value="BFD-like_2Fe2S-bd_dom_sf"/>
</dbReference>
<sequence>MQNQMYGKRDIYSSRRRNQQRAKLEKKLKKVIDGSINCSLYMDSVRITGQVDTWQKVVKAGQIAAKTNFKEVINDIFFKENSQNIQFNERLASTARYENWDIAIIGGGIIGCAIARELSKYDLKICIIEKEYDVAIHASSRNDGMIHPGIASPLGSLKSKMNIRGNALYEKVSKELEVPINWCGSSILFKTTSSKLIWPFFWIKAKLIGLKGLEYMPKKSVYQREPHLSEGVKWGVLCKRAGVTSPYKMTVAYAENAIENGVTLKLNAKVIGMKNINKDATLINKGEISEIYVQDQTEKYTIKPKIVINAAGVYSDLVAEMAGDRFFSIHPRKGEVVLFDKKKADLVNGILGFMGDRSSKHTKGGGIIKTYEGNILVGPNALETFERDNYETNRATIDEMLRLKLPQIKGLDMKDDITFFTGIRASTYKEDFIIEASRQLKNMIHVAGIQSPGFASAPAIAERVEKICDKMYLELTSQKMVQDVNFNPNRKAIPNFKEMSLEERNKMIALRPEYGEIICRCEEISKGEILDALHTPIKVDTIDGVKRRVRAGMGRCQGGFCMPLVMEIIHSELGVSMDQITKKSGESKIAAHFTKDRGENK</sequence>
<dbReference type="InterPro" id="IPR006076">
    <property type="entry name" value="FAD-dep_OxRdtase"/>
</dbReference>
<proteinExistence type="predicted"/>
<keyword evidence="4" id="KW-1185">Reference proteome</keyword>
<comment type="caution">
    <text evidence="3">The sequence shown here is derived from an EMBL/GenBank/DDBJ whole genome shotgun (WGS) entry which is preliminary data.</text>
</comment>
<dbReference type="Pfam" id="PF01266">
    <property type="entry name" value="DAO"/>
    <property type="match status" value="1"/>
</dbReference>
<evidence type="ECO:0000259" key="2">
    <source>
        <dbReference type="Pfam" id="PF04324"/>
    </source>
</evidence>
<dbReference type="Pfam" id="PF04324">
    <property type="entry name" value="Fer2_BFD"/>
    <property type="match status" value="1"/>
</dbReference>
<dbReference type="InterPro" id="IPR007419">
    <property type="entry name" value="BFD-like_2Fe2S-bd_dom"/>
</dbReference>
<gene>
    <name evidence="3" type="ORF">QE109_06520</name>
</gene>
<organism evidence="3 4">
    <name type="scientific">Fusibacter bizertensis</name>
    <dbReference type="NCBI Taxonomy" id="1488331"/>
    <lineage>
        <taxon>Bacteria</taxon>
        <taxon>Bacillati</taxon>
        <taxon>Bacillota</taxon>
        <taxon>Clostridia</taxon>
        <taxon>Eubacteriales</taxon>
        <taxon>Eubacteriales Family XII. Incertae Sedis</taxon>
        <taxon>Fusibacter</taxon>
    </lineage>
</organism>
<dbReference type="Proteomes" id="UP001158045">
    <property type="component" value="Unassembled WGS sequence"/>
</dbReference>
<dbReference type="Gene3D" id="3.50.50.60">
    <property type="entry name" value="FAD/NAD(P)-binding domain"/>
    <property type="match status" value="1"/>
</dbReference>
<dbReference type="PANTHER" id="PTHR42720:SF1">
    <property type="entry name" value="GLYCEROL 3-PHOSPHATE OXIDASE"/>
    <property type="match status" value="1"/>
</dbReference>
<dbReference type="RefSeq" id="WP_281093614.1">
    <property type="nucleotide sequence ID" value="NZ_JARYZI010000003.1"/>
</dbReference>
<feature type="domain" description="FAD dependent oxidoreductase" evidence="1">
    <location>
        <begin position="101"/>
        <end position="464"/>
    </location>
</feature>
<dbReference type="PANTHER" id="PTHR42720">
    <property type="entry name" value="GLYCEROL-3-PHOSPHATE DEHYDROGENASE"/>
    <property type="match status" value="1"/>
</dbReference>
<dbReference type="CDD" id="cd19946">
    <property type="entry name" value="GlpA-like_Fer2_BFD-like"/>
    <property type="match status" value="1"/>
</dbReference>
<dbReference type="InterPro" id="IPR036188">
    <property type="entry name" value="FAD/NAD-bd_sf"/>
</dbReference>
<evidence type="ECO:0000313" key="4">
    <source>
        <dbReference type="Proteomes" id="UP001158045"/>
    </source>
</evidence>
<name>A0ABT6NBK0_9FIRM</name>
<dbReference type="SUPFAM" id="SSF51905">
    <property type="entry name" value="FAD/NAD(P)-binding domain"/>
    <property type="match status" value="1"/>
</dbReference>